<dbReference type="AlphaFoldDB" id="A0A4Z1G239"/>
<organism evidence="2 3">
    <name type="scientific">Botrytis paeoniae</name>
    <dbReference type="NCBI Taxonomy" id="278948"/>
    <lineage>
        <taxon>Eukaryota</taxon>
        <taxon>Fungi</taxon>
        <taxon>Dikarya</taxon>
        <taxon>Ascomycota</taxon>
        <taxon>Pezizomycotina</taxon>
        <taxon>Leotiomycetes</taxon>
        <taxon>Helotiales</taxon>
        <taxon>Sclerotiniaceae</taxon>
        <taxon>Botrytis</taxon>
    </lineage>
</organism>
<proteinExistence type="predicted"/>
<feature type="compositionally biased region" description="Basic and acidic residues" evidence="1">
    <location>
        <begin position="78"/>
        <end position="94"/>
    </location>
</feature>
<name>A0A4Z1G239_9HELO</name>
<accession>A0A4Z1G239</accession>
<keyword evidence="3" id="KW-1185">Reference proteome</keyword>
<protein>
    <submittedName>
        <fullName evidence="2">Uncharacterized protein</fullName>
    </submittedName>
</protein>
<evidence type="ECO:0000313" key="3">
    <source>
        <dbReference type="Proteomes" id="UP000297910"/>
    </source>
</evidence>
<dbReference type="Proteomes" id="UP000297910">
    <property type="component" value="Unassembled WGS sequence"/>
</dbReference>
<evidence type="ECO:0000256" key="1">
    <source>
        <dbReference type="SAM" id="MobiDB-lite"/>
    </source>
</evidence>
<comment type="caution">
    <text evidence="2">The sequence shown here is derived from an EMBL/GenBank/DDBJ whole genome shotgun (WGS) entry which is preliminary data.</text>
</comment>
<reference evidence="2 3" key="1">
    <citation type="submission" date="2017-12" db="EMBL/GenBank/DDBJ databases">
        <title>Comparative genomics of Botrytis spp.</title>
        <authorList>
            <person name="Valero-Jimenez C.A."/>
            <person name="Tapia P."/>
            <person name="Veloso J."/>
            <person name="Silva-Moreno E."/>
            <person name="Staats M."/>
            <person name="Valdes J.H."/>
            <person name="Van Kan J.A.L."/>
        </authorList>
    </citation>
    <scope>NUCLEOTIDE SEQUENCE [LARGE SCALE GENOMIC DNA]</scope>
    <source>
        <strain evidence="2 3">Bp0003</strain>
    </source>
</reference>
<feature type="region of interest" description="Disordered" evidence="1">
    <location>
        <begin position="1"/>
        <end position="94"/>
    </location>
</feature>
<feature type="compositionally biased region" description="Polar residues" evidence="1">
    <location>
        <begin position="54"/>
        <end position="63"/>
    </location>
</feature>
<feature type="compositionally biased region" description="Low complexity" evidence="1">
    <location>
        <begin position="1"/>
        <end position="22"/>
    </location>
</feature>
<dbReference type="EMBL" id="PQXI01000002">
    <property type="protein sequence ID" value="TGO31086.1"/>
    <property type="molecule type" value="Genomic_DNA"/>
</dbReference>
<gene>
    <name evidence="2" type="ORF">BPAE_0002g01820</name>
</gene>
<sequence length="166" mass="18303">MSSQPSQPSQISSPSPKLLSSPAPHPQYPISSNTPIQPTKPENPENENNPNPQTPHAESTTPSPFLIHALRKKKKKDLKAAREEEKKKSREIEEGKSLFGGMVAEVWRVRSELKIEHPDVADSVLEQEAWKLVGGPPSFLYVRCVADCTSPVAVSMLRIWGNGMDG</sequence>
<evidence type="ECO:0000313" key="2">
    <source>
        <dbReference type="EMBL" id="TGO31086.1"/>
    </source>
</evidence>